<dbReference type="PANTHER" id="PTHR10625:SF14">
    <property type="entry name" value="HISTONE DEACETYLASE 8"/>
    <property type="match status" value="1"/>
</dbReference>
<sequence length="407" mass="45476">MSRRKIGYAYSKAYTSICDLLPSNIGRASLVDGLISAYDLQSQCDQIIPPSFASKAQLVSFHDSDFISFLLGEEVELDEDDSDDNDSSRSILEQEPDHDDRDRKLQARFGVEFDCPRFQGLDKYIQAVAGTTLSCARFLSQESAGVEQRIAVNWHGGRHHAGKERCSGFCYVNDIVLGILELRKQFDKVMYIDLDLHHGDGVEKAFAHSNKVLNLSIHRFDRGFFPGTGNSKHNGKGKGEGFTINVGLRSGLSDASHRRVVEEVVLPAYRKFRPDVVVLQCGADGLARDPAKEWNLTTRGLGDLILDIIGWGSQPCLLLGGGGYNHSDAARLWCYVLACLTVGRQQVEKWDLIPENAESIDEFADDGFAFYVENEKRSVPDRNLQDEYLERIIEYSLGRLDLIAEDS</sequence>
<evidence type="ECO:0000256" key="1">
    <source>
        <dbReference type="ARBA" id="ARBA00004123"/>
    </source>
</evidence>
<dbReference type="InterPro" id="IPR037138">
    <property type="entry name" value="His_deacetylse_dom_sf"/>
</dbReference>
<keyword evidence="4" id="KW-0678">Repressor</keyword>
<evidence type="ECO:0000313" key="13">
    <source>
        <dbReference type="Proteomes" id="UP001498771"/>
    </source>
</evidence>
<dbReference type="Pfam" id="PF00850">
    <property type="entry name" value="Hist_deacetyl"/>
    <property type="match status" value="1"/>
</dbReference>
<dbReference type="RefSeq" id="XP_064768361.1">
    <property type="nucleotide sequence ID" value="XM_064914925.1"/>
</dbReference>
<evidence type="ECO:0000256" key="5">
    <source>
        <dbReference type="ARBA" id="ARBA00022801"/>
    </source>
</evidence>
<dbReference type="SUPFAM" id="SSF52768">
    <property type="entry name" value="Arginase/deacetylase"/>
    <property type="match status" value="1"/>
</dbReference>
<proteinExistence type="inferred from homology"/>
<comment type="subcellular location">
    <subcellularLocation>
        <location evidence="1">Nucleus</location>
    </subcellularLocation>
</comment>
<name>A0ABR1F658_9ASCO</name>
<evidence type="ECO:0000256" key="9">
    <source>
        <dbReference type="ARBA" id="ARBA00023242"/>
    </source>
</evidence>
<evidence type="ECO:0000256" key="2">
    <source>
        <dbReference type="ARBA" id="ARBA00006457"/>
    </source>
</evidence>
<keyword evidence="7" id="KW-0805">Transcription regulation</keyword>
<evidence type="ECO:0000256" key="3">
    <source>
        <dbReference type="ARBA" id="ARBA00012111"/>
    </source>
</evidence>
<keyword evidence="5" id="KW-0378">Hydrolase</keyword>
<evidence type="ECO:0000256" key="6">
    <source>
        <dbReference type="ARBA" id="ARBA00022853"/>
    </source>
</evidence>
<keyword evidence="8" id="KW-0804">Transcription</keyword>
<gene>
    <name evidence="12" type="ORF">BZA70DRAFT_310526</name>
</gene>
<dbReference type="InterPro" id="IPR023696">
    <property type="entry name" value="Ureohydrolase_dom_sf"/>
</dbReference>
<evidence type="ECO:0000259" key="11">
    <source>
        <dbReference type="Pfam" id="PF00850"/>
    </source>
</evidence>
<reference evidence="12 13" key="1">
    <citation type="submission" date="2024-03" db="EMBL/GenBank/DDBJ databases">
        <title>Genome-scale model development and genomic sequencing of the oleaginous clade Lipomyces.</title>
        <authorList>
            <consortium name="Lawrence Berkeley National Laboratory"/>
            <person name="Czajka J.J."/>
            <person name="Han Y."/>
            <person name="Kim J."/>
            <person name="Mondo S.J."/>
            <person name="Hofstad B.A."/>
            <person name="Robles A."/>
            <person name="Haridas S."/>
            <person name="Riley R."/>
            <person name="LaButti K."/>
            <person name="Pangilinan J."/>
            <person name="Andreopoulos W."/>
            <person name="Lipzen A."/>
            <person name="Yan J."/>
            <person name="Wang M."/>
            <person name="Ng V."/>
            <person name="Grigoriev I.V."/>
            <person name="Spatafora J.W."/>
            <person name="Magnuson J.K."/>
            <person name="Baker S.E."/>
            <person name="Pomraning K.R."/>
        </authorList>
    </citation>
    <scope>NUCLEOTIDE SEQUENCE [LARGE SCALE GENOMIC DNA]</scope>
    <source>
        <strain evidence="12 13">Phaff 52-87</strain>
    </source>
</reference>
<dbReference type="EMBL" id="JBBJBU010000005">
    <property type="protein sequence ID" value="KAK7205328.1"/>
    <property type="molecule type" value="Genomic_DNA"/>
</dbReference>
<feature type="domain" description="Histone deacetylase" evidence="11">
    <location>
        <begin position="23"/>
        <end position="338"/>
    </location>
</feature>
<dbReference type="Gene3D" id="3.40.800.20">
    <property type="entry name" value="Histone deacetylase domain"/>
    <property type="match status" value="1"/>
</dbReference>
<dbReference type="InterPro" id="IPR023801">
    <property type="entry name" value="His_deacetylse_dom"/>
</dbReference>
<feature type="region of interest" description="Disordered" evidence="10">
    <location>
        <begin position="77"/>
        <end position="101"/>
    </location>
</feature>
<evidence type="ECO:0000313" key="12">
    <source>
        <dbReference type="EMBL" id="KAK7205328.1"/>
    </source>
</evidence>
<dbReference type="EC" id="3.5.1.98" evidence="3"/>
<dbReference type="GeneID" id="90040437"/>
<evidence type="ECO:0000256" key="8">
    <source>
        <dbReference type="ARBA" id="ARBA00023163"/>
    </source>
</evidence>
<comment type="similarity">
    <text evidence="2">Belongs to the histone deacetylase family. HD type 1 subfamily.</text>
</comment>
<dbReference type="PANTHER" id="PTHR10625">
    <property type="entry name" value="HISTONE DEACETYLASE HDAC1-RELATED"/>
    <property type="match status" value="1"/>
</dbReference>
<protein>
    <recommendedName>
        <fullName evidence="3">histone deacetylase</fullName>
        <ecNumber evidence="3">3.5.1.98</ecNumber>
    </recommendedName>
</protein>
<keyword evidence="13" id="KW-1185">Reference proteome</keyword>
<organism evidence="12 13">
    <name type="scientific">Myxozyma melibiosi</name>
    <dbReference type="NCBI Taxonomy" id="54550"/>
    <lineage>
        <taxon>Eukaryota</taxon>
        <taxon>Fungi</taxon>
        <taxon>Dikarya</taxon>
        <taxon>Ascomycota</taxon>
        <taxon>Saccharomycotina</taxon>
        <taxon>Lipomycetes</taxon>
        <taxon>Lipomycetales</taxon>
        <taxon>Lipomycetaceae</taxon>
        <taxon>Myxozyma</taxon>
    </lineage>
</organism>
<evidence type="ECO:0000256" key="4">
    <source>
        <dbReference type="ARBA" id="ARBA00022491"/>
    </source>
</evidence>
<keyword evidence="6" id="KW-0156">Chromatin regulator</keyword>
<evidence type="ECO:0000256" key="7">
    <source>
        <dbReference type="ARBA" id="ARBA00023015"/>
    </source>
</evidence>
<dbReference type="InterPro" id="IPR000286">
    <property type="entry name" value="HDACs"/>
</dbReference>
<evidence type="ECO:0000256" key="10">
    <source>
        <dbReference type="SAM" id="MobiDB-lite"/>
    </source>
</evidence>
<accession>A0ABR1F658</accession>
<comment type="caution">
    <text evidence="12">The sequence shown here is derived from an EMBL/GenBank/DDBJ whole genome shotgun (WGS) entry which is preliminary data.</text>
</comment>
<keyword evidence="9" id="KW-0539">Nucleus</keyword>
<dbReference type="Proteomes" id="UP001498771">
    <property type="component" value="Unassembled WGS sequence"/>
</dbReference>
<dbReference type="PRINTS" id="PR01270">
    <property type="entry name" value="HDASUPER"/>
</dbReference>